<sequence length="345" mass="39643">MSDLATFSKAEYLQRYLSSDKKDLEKNKKRKKVEERAREAPRFRSSFEPLVNVKSESLSPPAEEDVSLDLQSCGSQGPSGAHRRSSKVSDVDSDQSPTRKESYNRERSDSDQSPPRKLGSHKRERSDSDQSPPRKSDDYATRKRDQKQSDRRVASPVLLSKETKRTLDGKIAGLQTADDLKKESEKFRQQETEARDTLNTRKENPEDREKKEREAKKQAELQEKYDRWNKGVAQAEQRGQQLEEMARVAAEPLARMADDKEMNKHLKEIIYEEDPMAAILQSKKLEAAIDSGELGECPPNRFGIKPGYRWDGVDRSNGFEAKLARTINAKNAQDREFYQNIQLYE</sequence>
<feature type="compositionally biased region" description="Basic and acidic residues" evidence="3">
    <location>
        <begin position="97"/>
        <end position="110"/>
    </location>
</feature>
<evidence type="ECO:0000256" key="1">
    <source>
        <dbReference type="ARBA" id="ARBA00011069"/>
    </source>
</evidence>
<feature type="compositionally biased region" description="Polar residues" evidence="3">
    <location>
        <begin position="69"/>
        <end position="78"/>
    </location>
</feature>
<evidence type="ECO:0000313" key="5">
    <source>
        <dbReference type="Proteomes" id="UP000053766"/>
    </source>
</evidence>
<feature type="compositionally biased region" description="Basic and acidic residues" evidence="3">
    <location>
        <begin position="178"/>
        <end position="229"/>
    </location>
</feature>
<accession>A0A0D8XQF1</accession>
<evidence type="ECO:0000256" key="2">
    <source>
        <dbReference type="ARBA" id="ARBA00014454"/>
    </source>
</evidence>
<reference evidence="4 5" key="1">
    <citation type="submission" date="2013-11" db="EMBL/GenBank/DDBJ databases">
        <title>Draft genome of the bovine lungworm Dictyocaulus viviparus.</title>
        <authorList>
            <person name="Mitreva M."/>
        </authorList>
    </citation>
    <scope>NUCLEOTIDE SEQUENCE [LARGE SCALE GENOMIC DNA]</scope>
    <source>
        <strain evidence="4 5">HannoverDv2000</strain>
    </source>
</reference>
<reference evidence="5" key="2">
    <citation type="journal article" date="2016" name="Sci. Rep.">
        <title>Dictyocaulus viviparus genome, variome and transcriptome elucidate lungworm biology and support future intervention.</title>
        <authorList>
            <person name="McNulty S.N."/>
            <person name="Strube C."/>
            <person name="Rosa B.A."/>
            <person name="Martin J.C."/>
            <person name="Tyagi R."/>
            <person name="Choi Y.J."/>
            <person name="Wang Q."/>
            <person name="Hallsworth Pepin K."/>
            <person name="Zhang X."/>
            <person name="Ozersky P."/>
            <person name="Wilson R.K."/>
            <person name="Sternberg P.W."/>
            <person name="Gasser R.B."/>
            <person name="Mitreva M."/>
        </authorList>
    </citation>
    <scope>NUCLEOTIDE SEQUENCE [LARGE SCALE GENOMIC DNA]</scope>
    <source>
        <strain evidence="5">HannoverDv2000</strain>
    </source>
</reference>
<feature type="compositionally biased region" description="Basic and acidic residues" evidence="3">
    <location>
        <begin position="18"/>
        <end position="42"/>
    </location>
</feature>
<evidence type="ECO:0000256" key="3">
    <source>
        <dbReference type="SAM" id="MobiDB-lite"/>
    </source>
</evidence>
<name>A0A0D8XQF1_DICVI</name>
<dbReference type="GO" id="GO:0003723">
    <property type="term" value="F:RNA binding"/>
    <property type="evidence" value="ECO:0007669"/>
    <property type="project" value="TreeGrafter"/>
</dbReference>
<feature type="compositionally biased region" description="Basic and acidic residues" evidence="3">
    <location>
        <begin position="124"/>
        <end position="153"/>
    </location>
</feature>
<proteinExistence type="inferred from homology"/>
<dbReference type="GO" id="GO:0070274">
    <property type="term" value="C:RES complex"/>
    <property type="evidence" value="ECO:0007669"/>
    <property type="project" value="TreeGrafter"/>
</dbReference>
<dbReference type="GO" id="GO:0005684">
    <property type="term" value="C:U2-type spliceosomal complex"/>
    <property type="evidence" value="ECO:0007669"/>
    <property type="project" value="TreeGrafter"/>
</dbReference>
<feature type="region of interest" description="Disordered" evidence="3">
    <location>
        <begin position="16"/>
        <end position="239"/>
    </location>
</feature>
<comment type="similarity">
    <text evidence="1">Belongs to the CWC26 family.</text>
</comment>
<dbReference type="EMBL" id="KN716373">
    <property type="protein sequence ID" value="KJH46024.1"/>
    <property type="molecule type" value="Genomic_DNA"/>
</dbReference>
<dbReference type="PANTHER" id="PTHR31809">
    <property type="entry name" value="BUD13 HOMOLOG"/>
    <property type="match status" value="1"/>
</dbReference>
<dbReference type="PANTHER" id="PTHR31809:SF0">
    <property type="entry name" value="BUD13 HOMOLOG"/>
    <property type="match status" value="1"/>
</dbReference>
<dbReference type="GO" id="GO:0000398">
    <property type="term" value="P:mRNA splicing, via spliceosome"/>
    <property type="evidence" value="ECO:0007669"/>
    <property type="project" value="TreeGrafter"/>
</dbReference>
<evidence type="ECO:0000313" key="4">
    <source>
        <dbReference type="EMBL" id="KJH46024.1"/>
    </source>
</evidence>
<protein>
    <recommendedName>
        <fullName evidence="2">BUD13 homolog</fullName>
    </recommendedName>
</protein>
<dbReference type="AlphaFoldDB" id="A0A0D8XQF1"/>
<dbReference type="InterPro" id="IPR051112">
    <property type="entry name" value="CWC26_splicing_factor"/>
</dbReference>
<dbReference type="InterPro" id="IPR018609">
    <property type="entry name" value="Bud13"/>
</dbReference>
<dbReference type="STRING" id="29172.A0A0D8XQF1"/>
<keyword evidence="5" id="KW-1185">Reference proteome</keyword>
<gene>
    <name evidence="4" type="ORF">DICVIV_07910</name>
</gene>
<dbReference type="OrthoDB" id="6022at2759"/>
<dbReference type="Proteomes" id="UP000053766">
    <property type="component" value="Unassembled WGS sequence"/>
</dbReference>
<organism evidence="4 5">
    <name type="scientific">Dictyocaulus viviparus</name>
    <name type="common">Bovine lungworm</name>
    <dbReference type="NCBI Taxonomy" id="29172"/>
    <lineage>
        <taxon>Eukaryota</taxon>
        <taxon>Metazoa</taxon>
        <taxon>Ecdysozoa</taxon>
        <taxon>Nematoda</taxon>
        <taxon>Chromadorea</taxon>
        <taxon>Rhabditida</taxon>
        <taxon>Rhabditina</taxon>
        <taxon>Rhabditomorpha</taxon>
        <taxon>Strongyloidea</taxon>
        <taxon>Metastrongylidae</taxon>
        <taxon>Dictyocaulus</taxon>
    </lineage>
</organism>
<dbReference type="Pfam" id="PF09736">
    <property type="entry name" value="Bud13"/>
    <property type="match status" value="1"/>
</dbReference>